<name>A0A2S8FBC3_9BACT</name>
<dbReference type="AlphaFoldDB" id="A0A2S8FBC3"/>
<keyword evidence="1" id="KW-1133">Transmembrane helix</keyword>
<comment type="caution">
    <text evidence="2">The sequence shown here is derived from an EMBL/GenBank/DDBJ whole genome shotgun (WGS) entry which is preliminary data.</text>
</comment>
<dbReference type="Proteomes" id="UP000238322">
    <property type="component" value="Unassembled WGS sequence"/>
</dbReference>
<reference evidence="2 3" key="1">
    <citation type="submission" date="2018-02" db="EMBL/GenBank/DDBJ databases">
        <title>Comparative genomes isolates from brazilian mangrove.</title>
        <authorList>
            <person name="Araujo J.E."/>
            <person name="Taketani R.G."/>
            <person name="Silva M.C.P."/>
            <person name="Loureco M.V."/>
            <person name="Andreote F.D."/>
        </authorList>
    </citation>
    <scope>NUCLEOTIDE SEQUENCE [LARGE SCALE GENOMIC DNA]</scope>
    <source>
        <strain evidence="2 3">Hex-1 MGV</strain>
    </source>
</reference>
<evidence type="ECO:0000313" key="3">
    <source>
        <dbReference type="Proteomes" id="UP000238322"/>
    </source>
</evidence>
<proteinExistence type="predicted"/>
<gene>
    <name evidence="2" type="ORF">C5Y83_25730</name>
</gene>
<dbReference type="EMBL" id="PUHY01000015">
    <property type="protein sequence ID" value="PQO29468.1"/>
    <property type="molecule type" value="Genomic_DNA"/>
</dbReference>
<organism evidence="2 3">
    <name type="scientific">Blastopirellula marina</name>
    <dbReference type="NCBI Taxonomy" id="124"/>
    <lineage>
        <taxon>Bacteria</taxon>
        <taxon>Pseudomonadati</taxon>
        <taxon>Planctomycetota</taxon>
        <taxon>Planctomycetia</taxon>
        <taxon>Pirellulales</taxon>
        <taxon>Pirellulaceae</taxon>
        <taxon>Blastopirellula</taxon>
    </lineage>
</organism>
<sequence length="96" mass="10193">MIAILLLFLLGILGIISIGCYVVIVIKMFQHGDPLLGGLSLGSLVCLGLGFLVAFVLGWVNVDKYQARQLMMIWTGVAILSFVLGGGSHFSGALNQ</sequence>
<feature type="transmembrane region" description="Helical" evidence="1">
    <location>
        <begin position="35"/>
        <end position="60"/>
    </location>
</feature>
<dbReference type="RefSeq" id="WP_105332662.1">
    <property type="nucleotide sequence ID" value="NZ_PUHY01000015.1"/>
</dbReference>
<feature type="transmembrane region" description="Helical" evidence="1">
    <location>
        <begin position="7"/>
        <end position="29"/>
    </location>
</feature>
<evidence type="ECO:0000256" key="1">
    <source>
        <dbReference type="SAM" id="Phobius"/>
    </source>
</evidence>
<accession>A0A2S8FBC3</accession>
<keyword evidence="1" id="KW-0472">Membrane</keyword>
<keyword evidence="1" id="KW-0812">Transmembrane</keyword>
<protein>
    <submittedName>
        <fullName evidence="2">Uncharacterized protein</fullName>
    </submittedName>
</protein>
<feature type="transmembrane region" description="Helical" evidence="1">
    <location>
        <begin position="72"/>
        <end position="90"/>
    </location>
</feature>
<evidence type="ECO:0000313" key="2">
    <source>
        <dbReference type="EMBL" id="PQO29468.1"/>
    </source>
</evidence>